<dbReference type="InterPro" id="IPR035906">
    <property type="entry name" value="MetI-like_sf"/>
</dbReference>
<evidence type="ECO:0000256" key="9">
    <source>
        <dbReference type="ARBA" id="ARBA00041106"/>
    </source>
</evidence>
<feature type="transmembrane region" description="Helical" evidence="10">
    <location>
        <begin position="378"/>
        <end position="394"/>
    </location>
</feature>
<proteinExistence type="inferred from homology"/>
<gene>
    <name evidence="12" type="ORF">RQP52_27660</name>
</gene>
<comment type="subcellular location">
    <subcellularLocation>
        <location evidence="1 10">Cell membrane</location>
        <topology evidence="1 10">Multi-pass membrane protein</topology>
    </subcellularLocation>
</comment>
<dbReference type="InterPro" id="IPR050366">
    <property type="entry name" value="BP-dependent_transpt_permease"/>
</dbReference>
<dbReference type="InterPro" id="IPR000515">
    <property type="entry name" value="MetI-like"/>
</dbReference>
<evidence type="ECO:0000313" key="12">
    <source>
        <dbReference type="EMBL" id="MDU0204863.1"/>
    </source>
</evidence>
<keyword evidence="3 10" id="KW-0813">Transport</keyword>
<keyword evidence="7 10" id="KW-0472">Membrane</keyword>
<dbReference type="EMBL" id="JAWCUD010000011">
    <property type="protein sequence ID" value="MDU0204863.1"/>
    <property type="molecule type" value="Genomic_DNA"/>
</dbReference>
<dbReference type="Gene3D" id="1.10.3720.10">
    <property type="entry name" value="MetI-like"/>
    <property type="match status" value="1"/>
</dbReference>
<dbReference type="CDD" id="cd06261">
    <property type="entry name" value="TM_PBP2"/>
    <property type="match status" value="1"/>
</dbReference>
<evidence type="ECO:0000256" key="5">
    <source>
        <dbReference type="ARBA" id="ARBA00022692"/>
    </source>
</evidence>
<keyword evidence="5 10" id="KW-0812">Transmembrane</keyword>
<accession>A0ABU3RKT5</accession>
<dbReference type="InterPro" id="IPR025966">
    <property type="entry name" value="OppC_N"/>
</dbReference>
<dbReference type="SUPFAM" id="SSF161098">
    <property type="entry name" value="MetI-like"/>
    <property type="match status" value="1"/>
</dbReference>
<dbReference type="PANTHER" id="PTHR43386:SF3">
    <property type="entry name" value="GLUTATHIONE TRANSPORT SYSTEM PERMEASE PROTEIN GSID"/>
    <property type="match status" value="1"/>
</dbReference>
<keyword evidence="6 10" id="KW-1133">Transmembrane helix</keyword>
<evidence type="ECO:0000256" key="1">
    <source>
        <dbReference type="ARBA" id="ARBA00004651"/>
    </source>
</evidence>
<dbReference type="Pfam" id="PF00528">
    <property type="entry name" value="BPD_transp_1"/>
    <property type="match status" value="1"/>
</dbReference>
<keyword evidence="13" id="KW-1185">Reference proteome</keyword>
<evidence type="ECO:0000256" key="6">
    <source>
        <dbReference type="ARBA" id="ARBA00022989"/>
    </source>
</evidence>
<keyword evidence="4" id="KW-1003">Cell membrane</keyword>
<reference evidence="12 13" key="1">
    <citation type="submission" date="2023-10" db="EMBL/GenBank/DDBJ databases">
        <title>Paenibacillus strain PFR10 Genome sequencing and assembly.</title>
        <authorList>
            <person name="Kim I."/>
        </authorList>
    </citation>
    <scope>NUCLEOTIDE SEQUENCE [LARGE SCALE GENOMIC DNA]</scope>
    <source>
        <strain evidence="12 13">PFR10</strain>
    </source>
</reference>
<comment type="function">
    <text evidence="8">Part of the ABC transporter complex GsiABCD involved in glutathione import. Probably responsible for the translocation of the substrate across the membrane.</text>
</comment>
<evidence type="ECO:0000256" key="2">
    <source>
        <dbReference type="ARBA" id="ARBA00009306"/>
    </source>
</evidence>
<comment type="caution">
    <text evidence="12">The sequence shown here is derived from an EMBL/GenBank/DDBJ whole genome shotgun (WGS) entry which is preliminary data.</text>
</comment>
<dbReference type="Proteomes" id="UP001260980">
    <property type="component" value="Unassembled WGS sequence"/>
</dbReference>
<evidence type="ECO:0000256" key="3">
    <source>
        <dbReference type="ARBA" id="ARBA00022448"/>
    </source>
</evidence>
<dbReference type="RefSeq" id="WP_315954833.1">
    <property type="nucleotide sequence ID" value="NZ_JAWCUD010000011.1"/>
</dbReference>
<evidence type="ECO:0000256" key="7">
    <source>
        <dbReference type="ARBA" id="ARBA00023136"/>
    </source>
</evidence>
<name>A0ABU3RKT5_9BACL</name>
<evidence type="ECO:0000256" key="10">
    <source>
        <dbReference type="RuleBase" id="RU363032"/>
    </source>
</evidence>
<feature type="transmembrane region" description="Helical" evidence="10">
    <location>
        <begin position="353"/>
        <end position="372"/>
    </location>
</feature>
<dbReference type="Pfam" id="PF12911">
    <property type="entry name" value="OppC_N"/>
    <property type="match status" value="1"/>
</dbReference>
<organism evidence="12 13">
    <name type="scientific">Paenibacillus violae</name>
    <dbReference type="NCBI Taxonomy" id="3077234"/>
    <lineage>
        <taxon>Bacteria</taxon>
        <taxon>Bacillati</taxon>
        <taxon>Bacillota</taxon>
        <taxon>Bacilli</taxon>
        <taxon>Bacillales</taxon>
        <taxon>Paenibacillaceae</taxon>
        <taxon>Paenibacillus</taxon>
    </lineage>
</organism>
<evidence type="ECO:0000313" key="13">
    <source>
        <dbReference type="Proteomes" id="UP001260980"/>
    </source>
</evidence>
<comment type="similarity">
    <text evidence="2 10">Belongs to the binding-protein-dependent transport system permease family.</text>
</comment>
<feature type="transmembrane region" description="Helical" evidence="10">
    <location>
        <begin position="476"/>
        <end position="501"/>
    </location>
</feature>
<evidence type="ECO:0000256" key="4">
    <source>
        <dbReference type="ARBA" id="ARBA00022475"/>
    </source>
</evidence>
<evidence type="ECO:0000259" key="11">
    <source>
        <dbReference type="PROSITE" id="PS50928"/>
    </source>
</evidence>
<dbReference type="PROSITE" id="PS50928">
    <property type="entry name" value="ABC_TM1"/>
    <property type="match status" value="1"/>
</dbReference>
<feature type="transmembrane region" description="Helical" evidence="10">
    <location>
        <begin position="316"/>
        <end position="341"/>
    </location>
</feature>
<feature type="transmembrane region" description="Helical" evidence="10">
    <location>
        <begin position="24"/>
        <end position="46"/>
    </location>
</feature>
<dbReference type="PANTHER" id="PTHR43386">
    <property type="entry name" value="OLIGOPEPTIDE TRANSPORT SYSTEM PERMEASE PROTEIN APPC"/>
    <property type="match status" value="1"/>
</dbReference>
<evidence type="ECO:0000256" key="8">
    <source>
        <dbReference type="ARBA" id="ARBA00037215"/>
    </source>
</evidence>
<feature type="domain" description="ABC transmembrane type-1" evidence="11">
    <location>
        <begin position="312"/>
        <end position="501"/>
    </location>
</feature>
<protein>
    <recommendedName>
        <fullName evidence="9">Glutathione transport system permease protein GsiD</fullName>
    </recommendedName>
</protein>
<sequence>MHANETKPYSPFRFFLNKFLKQRLAVIAGCMIILIIFIGLFGPWIAPYDAGVPVTEQYAAKGISVEDLTSRDVQIRGITGKGTEIGAKDLVKLTSSSDHSEVAKASLNDQGAKVMAVSSGTAAILFCSEGACSAIQVGVSDQSGQPIPANVTASTPAKEQAVGDSFQLQPEIVLTDGMKLQGIAAIADYAKSHGQKTQTEDNGFVTGSAKKVESGLQFESITPQIVSVDKEGKVRAVREGAGLIKISYGSVSSLVPFVVGAGNTYIGLTQLKLSQSQIALEGIFKHQEPSTRHWFGTDHVNRDIFSRVLVGTRQTLIIGFVSVCIGAVLGIVFGLLAGYYGRWTDRLISRGSDILLSFPGILLAIFVVAVIGPGMVNIIMAVAVFTVPIFIRIVRGSVLSLKEMTYVEAARSIGVKDSVIIFRHIFPGTLSVVMIYLTMRIGSAILIGAGLSYLGLGGDVTAPEWGSMLNAAKNNSMQQFFPLFFPGIAIVITVLCFNLLGDGLRDALDPKLKE</sequence>